<keyword evidence="5" id="KW-1185">Reference proteome</keyword>
<dbReference type="PROSITE" id="PS50826">
    <property type="entry name" value="RUN"/>
    <property type="match status" value="1"/>
</dbReference>
<dbReference type="AlphaFoldDB" id="A0A1B0CP46"/>
<dbReference type="InterPro" id="IPR037745">
    <property type="entry name" value="SGSM1/2"/>
</dbReference>
<dbReference type="CDD" id="cd17687">
    <property type="entry name" value="RUN_SGSM1_like"/>
    <property type="match status" value="1"/>
</dbReference>
<organism evidence="4 5">
    <name type="scientific">Lutzomyia longipalpis</name>
    <name type="common">Sand fly</name>
    <dbReference type="NCBI Taxonomy" id="7200"/>
    <lineage>
        <taxon>Eukaryota</taxon>
        <taxon>Metazoa</taxon>
        <taxon>Ecdysozoa</taxon>
        <taxon>Arthropoda</taxon>
        <taxon>Hexapoda</taxon>
        <taxon>Insecta</taxon>
        <taxon>Pterygota</taxon>
        <taxon>Neoptera</taxon>
        <taxon>Endopterygota</taxon>
        <taxon>Diptera</taxon>
        <taxon>Nematocera</taxon>
        <taxon>Psychodoidea</taxon>
        <taxon>Psychodidae</taxon>
        <taxon>Lutzomyia</taxon>
        <taxon>Lutzomyia</taxon>
    </lineage>
</organism>
<sequence length="480" mass="53281">MDKVAGKVLNMSGQTADSSNEYKERLIASVKREVKQVMEEAVTRKFIHEESGSVTSLCASVEACLSQGLRRRALGLFKTSSTTALLHKVAKHCPEAAYISKKVLDIEHADPNKRSSSSGDSTSKPPILKKNSSNSVSTTTPPVSVQPIVKYLWIRLALYDKKLSRIIDHLVTNAPRYYDRDSLVADPDYGSILSSLLVGPCALEYSRTKTADHFWTDPPADELVQRHRISSSHPTPPSCRRPILNFKRSLHTSSEDGSNSSFKSTASATVAKDYVESLHQNSRATLLYGKNNVLVLPKDVKDEPMPGYLSLHQTAYSLTIKWTPNQLMNGYTESENVDKSSFWAYALNINVDDIVYVHCHQARGTDTGGTVILVGQDGVQRPPIHFPEGGHMASFLSCLETGLLPHGQLDPPLWSQRGIGKVFPLLGRGRRRPLPSLLETATSGEETPIDYVFRVVNKSNHEEFREYFRHPCSCACYHVS</sequence>
<dbReference type="InterPro" id="IPR004012">
    <property type="entry name" value="Run_dom"/>
</dbReference>
<dbReference type="VEuPathDB" id="VectorBase:LLONM1_009752"/>
<dbReference type="EnsemblMetazoa" id="LLOJ006519-RA">
    <property type="protein sequence ID" value="LLOJ006519-PA"/>
    <property type="gene ID" value="LLOJ006519"/>
</dbReference>
<dbReference type="InterPro" id="IPR021935">
    <property type="entry name" value="SGSM1/2_RBD"/>
</dbReference>
<accession>A0A1B0CP46</accession>
<dbReference type="InterPro" id="IPR037213">
    <property type="entry name" value="Run_dom_sf"/>
</dbReference>
<reference evidence="4" key="1">
    <citation type="submission" date="2020-05" db="UniProtKB">
        <authorList>
            <consortium name="EnsemblMetazoa"/>
        </authorList>
    </citation>
    <scope>IDENTIFICATION</scope>
    <source>
        <strain evidence="4">Jacobina</strain>
    </source>
</reference>
<dbReference type="Proteomes" id="UP000092461">
    <property type="component" value="Unassembled WGS sequence"/>
</dbReference>
<dbReference type="CDD" id="cd15784">
    <property type="entry name" value="PH_RUTBC"/>
    <property type="match status" value="1"/>
</dbReference>
<dbReference type="Pfam" id="PF12068">
    <property type="entry name" value="PH_RBD"/>
    <property type="match status" value="1"/>
</dbReference>
<name>A0A1B0CP46_LUTLO</name>
<dbReference type="GO" id="GO:0005096">
    <property type="term" value="F:GTPase activator activity"/>
    <property type="evidence" value="ECO:0007669"/>
    <property type="project" value="UniProtKB-KW"/>
</dbReference>
<evidence type="ECO:0000256" key="1">
    <source>
        <dbReference type="ARBA" id="ARBA00022468"/>
    </source>
</evidence>
<dbReference type="Gene3D" id="2.30.29.230">
    <property type="match status" value="1"/>
</dbReference>
<feature type="region of interest" description="Disordered" evidence="2">
    <location>
        <begin position="110"/>
        <end position="142"/>
    </location>
</feature>
<evidence type="ECO:0000256" key="2">
    <source>
        <dbReference type="SAM" id="MobiDB-lite"/>
    </source>
</evidence>
<dbReference type="SMART" id="SM00593">
    <property type="entry name" value="RUN"/>
    <property type="match status" value="1"/>
</dbReference>
<dbReference type="EMBL" id="AJWK01021422">
    <property type="status" value="NOT_ANNOTATED_CDS"/>
    <property type="molecule type" value="Genomic_DNA"/>
</dbReference>
<dbReference type="VEuPathDB" id="VectorBase:LLOJ006519"/>
<protein>
    <recommendedName>
        <fullName evidence="3">RUN domain-containing protein</fullName>
    </recommendedName>
</protein>
<evidence type="ECO:0000313" key="5">
    <source>
        <dbReference type="Proteomes" id="UP000092461"/>
    </source>
</evidence>
<dbReference type="Pfam" id="PF02759">
    <property type="entry name" value="RUN"/>
    <property type="match status" value="1"/>
</dbReference>
<dbReference type="FunFam" id="2.30.29.230:FF:000003">
    <property type="entry name" value="Uncharacterized protein, isoform C"/>
    <property type="match status" value="1"/>
</dbReference>
<feature type="domain" description="RUN" evidence="3">
    <location>
        <begin position="48"/>
        <end position="212"/>
    </location>
</feature>
<dbReference type="Gene3D" id="1.20.58.900">
    <property type="match status" value="1"/>
</dbReference>
<evidence type="ECO:0000259" key="3">
    <source>
        <dbReference type="PROSITE" id="PS50826"/>
    </source>
</evidence>
<proteinExistence type="predicted"/>
<dbReference type="SUPFAM" id="SSF140741">
    <property type="entry name" value="RUN domain-like"/>
    <property type="match status" value="1"/>
</dbReference>
<evidence type="ECO:0000313" key="4">
    <source>
        <dbReference type="EnsemblMetazoa" id="LLOJ006519-PA"/>
    </source>
</evidence>
<keyword evidence="1" id="KW-0343">GTPase activation</keyword>
<feature type="compositionally biased region" description="Low complexity" evidence="2">
    <location>
        <begin position="131"/>
        <end position="142"/>
    </location>
</feature>